<dbReference type="InterPro" id="IPR025564">
    <property type="entry name" value="CAAD_dom"/>
</dbReference>
<comment type="caution">
    <text evidence="3">The sequence shown here is derived from an EMBL/GenBank/DDBJ whole genome shotgun (WGS) entry which is preliminary data.</text>
</comment>
<reference evidence="3" key="1">
    <citation type="journal article" date="2022" name="Int. J. Mol. Sci.">
        <title>Draft Genome of Tanacetum Coccineum: Genomic Comparison of Closely Related Tanacetum-Family Plants.</title>
        <authorList>
            <person name="Yamashiro T."/>
            <person name="Shiraishi A."/>
            <person name="Nakayama K."/>
            <person name="Satake H."/>
        </authorList>
    </citation>
    <scope>NUCLEOTIDE SEQUENCE</scope>
</reference>
<keyword evidence="4" id="KW-1185">Reference proteome</keyword>
<evidence type="ECO:0000313" key="4">
    <source>
        <dbReference type="Proteomes" id="UP001151760"/>
    </source>
</evidence>
<dbReference type="Proteomes" id="UP001151760">
    <property type="component" value="Unassembled WGS sequence"/>
</dbReference>
<sequence length="265" mass="29328">WASAALDHECNSSADIVTFVKSARSQRSSTQSVIQQHLHDINLAGWRSPKTAWPRRQLPGSEIARIHSLLGDFSLDVKPTWLNRICDQQTKEDTRKRMGILNLKGILALSCIFSDRYPFSSDKGYNVLGSCRHVFGFSSELCAVVFTPATNSKCHPYEARRGVGGGVAVWPSPIFIGAVNSVPLLPKIMKLVGLGYFGWLVYRYLLFKDPITWIELCYSISGDGLTTAFAKVPVIMGSNGKKHSVQAPSRMVEHPTFNVTVSLDI</sequence>
<evidence type="ECO:0000313" key="3">
    <source>
        <dbReference type="EMBL" id="GJT03672.1"/>
    </source>
</evidence>
<reference evidence="3" key="2">
    <citation type="submission" date="2022-01" db="EMBL/GenBank/DDBJ databases">
        <authorList>
            <person name="Yamashiro T."/>
            <person name="Shiraishi A."/>
            <person name="Satake H."/>
            <person name="Nakayama K."/>
        </authorList>
    </citation>
    <scope>NUCLEOTIDE SEQUENCE</scope>
</reference>
<comment type="subcellular location">
    <subcellularLocation>
        <location evidence="1">Membrane</location>
        <topology evidence="1">Multi-pass membrane protein</topology>
    </subcellularLocation>
</comment>
<dbReference type="PANTHER" id="PTHR33222">
    <property type="match status" value="1"/>
</dbReference>
<protein>
    <submittedName>
        <fullName evidence="3">Curvature thylakoid 1A, chloroplastic-like protein</fullName>
    </submittedName>
</protein>
<dbReference type="PANTHER" id="PTHR33222:SF4">
    <property type="entry name" value="PROTEIN CURVATURE THYLAKOID 1A, CHLOROPLASTIC"/>
    <property type="match status" value="1"/>
</dbReference>
<proteinExistence type="predicted"/>
<evidence type="ECO:0000256" key="1">
    <source>
        <dbReference type="ARBA" id="ARBA00004141"/>
    </source>
</evidence>
<dbReference type="InterPro" id="IPR033344">
    <property type="entry name" value="CURT1"/>
</dbReference>
<dbReference type="Pfam" id="PF14159">
    <property type="entry name" value="CAAD"/>
    <property type="match status" value="1"/>
</dbReference>
<dbReference type="EMBL" id="BQNB010012447">
    <property type="protein sequence ID" value="GJT03672.1"/>
    <property type="molecule type" value="Genomic_DNA"/>
</dbReference>
<gene>
    <name evidence="3" type="ORF">Tco_0838134</name>
</gene>
<feature type="domain" description="Cyanobacterial aminoacyl-tRNA synthetase CAAD" evidence="2">
    <location>
        <begin position="163"/>
        <end position="208"/>
    </location>
</feature>
<accession>A0ABQ5AQ94</accession>
<feature type="non-terminal residue" evidence="3">
    <location>
        <position position="1"/>
    </location>
</feature>
<evidence type="ECO:0000259" key="2">
    <source>
        <dbReference type="Pfam" id="PF14159"/>
    </source>
</evidence>
<organism evidence="3 4">
    <name type="scientific">Tanacetum coccineum</name>
    <dbReference type="NCBI Taxonomy" id="301880"/>
    <lineage>
        <taxon>Eukaryota</taxon>
        <taxon>Viridiplantae</taxon>
        <taxon>Streptophyta</taxon>
        <taxon>Embryophyta</taxon>
        <taxon>Tracheophyta</taxon>
        <taxon>Spermatophyta</taxon>
        <taxon>Magnoliopsida</taxon>
        <taxon>eudicotyledons</taxon>
        <taxon>Gunneridae</taxon>
        <taxon>Pentapetalae</taxon>
        <taxon>asterids</taxon>
        <taxon>campanulids</taxon>
        <taxon>Asterales</taxon>
        <taxon>Asteraceae</taxon>
        <taxon>Asteroideae</taxon>
        <taxon>Anthemideae</taxon>
        <taxon>Anthemidinae</taxon>
        <taxon>Tanacetum</taxon>
    </lineage>
</organism>
<name>A0ABQ5AQ94_9ASTR</name>